<dbReference type="PANTHER" id="PTHR30386">
    <property type="entry name" value="MEMBRANE FUSION SUBUNIT OF EMRAB-TOLC MULTIDRUG EFFLUX PUMP"/>
    <property type="match status" value="1"/>
</dbReference>
<feature type="transmembrane region" description="Helical" evidence="2">
    <location>
        <begin position="44"/>
        <end position="63"/>
    </location>
</feature>
<feature type="coiled-coil region" evidence="1">
    <location>
        <begin position="202"/>
        <end position="254"/>
    </location>
</feature>
<keyword evidence="1" id="KW-0175">Coiled coil</keyword>
<dbReference type="InterPro" id="IPR050739">
    <property type="entry name" value="MFP"/>
</dbReference>
<protein>
    <submittedName>
        <fullName evidence="3">NHLP bacteriocin system secretion protein</fullName>
    </submittedName>
</protein>
<dbReference type="InterPro" id="IPR022275">
    <property type="entry name" value="NHPM_bacteriocin_SS_HylD"/>
</dbReference>
<dbReference type="Gene3D" id="2.40.50.100">
    <property type="match status" value="2"/>
</dbReference>
<reference evidence="3 4" key="1">
    <citation type="journal article" date="2017" name="ISME J.">
        <title>Potential for microbial H2 and metal transformations associated with novel bacteria and archaea in deep terrestrial subsurface sediments.</title>
        <authorList>
            <person name="Hernsdorf A.W."/>
            <person name="Amano Y."/>
            <person name="Miyakawa K."/>
            <person name="Ise K."/>
            <person name="Suzuki Y."/>
            <person name="Anantharaman K."/>
            <person name="Probst A."/>
            <person name="Burstein D."/>
            <person name="Thomas B.C."/>
            <person name="Banfield J.F."/>
        </authorList>
    </citation>
    <scope>NUCLEOTIDE SEQUENCE [LARGE SCALE GENOMIC DNA]</scope>
    <source>
        <strain evidence="3">HGW-Wallbacteria-1</strain>
    </source>
</reference>
<sequence>MNIEGGVRRVNDSPHARLFRKKALERLSSPDQLDQLLEITSSKAWLALVAVGFSLFLAVVWGIKGSIPTKVQGQGIIIKTGGVFEIQSMSSGQISQIVVSVGDIIEKGQVVANIDQPDLSNQLKAMDEKISNMSLRLKKVKDDTDVEARMEYLEKQKELLLSTIDSLVKKMGWYKERISSQKKLLADGLITRTQLLSTQGDLDMLSEQIEAKKNDINSLELNKMDIVKNRDLEIKNLTMQIEEAQTSRSNLSDNLMMTSNVVSAYSGRVVEVKVKPGSLVSAGLPLMTLEIAHENASLEAIVYISAMSGKKVAVGMKADVSPSTVKVEEYGFMRGEVTYVSEYPTTSQQMMMVLQNKELVGALSQGGAPIEVRVKLLPDPNTQSGYSWSSPKGPPIDVQSGTLCGGSVTVLEQKPITLVIPWFKSKLGIN</sequence>
<dbReference type="Proteomes" id="UP000233256">
    <property type="component" value="Unassembled WGS sequence"/>
</dbReference>
<keyword evidence="2" id="KW-0472">Membrane</keyword>
<proteinExistence type="predicted"/>
<comment type="caution">
    <text evidence="3">The sequence shown here is derived from an EMBL/GenBank/DDBJ whole genome shotgun (WGS) entry which is preliminary data.</text>
</comment>
<evidence type="ECO:0000313" key="4">
    <source>
        <dbReference type="Proteomes" id="UP000233256"/>
    </source>
</evidence>
<name>A0A2N1PRW4_9BACT</name>
<evidence type="ECO:0000256" key="1">
    <source>
        <dbReference type="SAM" id="Coils"/>
    </source>
</evidence>
<gene>
    <name evidence="3" type="ORF">CVV64_04745</name>
</gene>
<organism evidence="3 4">
    <name type="scientific">Candidatus Wallbacteria bacterium HGW-Wallbacteria-1</name>
    <dbReference type="NCBI Taxonomy" id="2013854"/>
    <lineage>
        <taxon>Bacteria</taxon>
        <taxon>Candidatus Walliibacteriota</taxon>
    </lineage>
</organism>
<accession>A0A2N1PRW4</accession>
<evidence type="ECO:0000256" key="2">
    <source>
        <dbReference type="SAM" id="Phobius"/>
    </source>
</evidence>
<keyword evidence="2" id="KW-1133">Transmembrane helix</keyword>
<dbReference type="NCBIfam" id="TIGR03794">
    <property type="entry name" value="NHLM_micro_HlyD"/>
    <property type="match status" value="1"/>
</dbReference>
<keyword evidence="2" id="KW-0812">Transmembrane</keyword>
<evidence type="ECO:0000313" key="3">
    <source>
        <dbReference type="EMBL" id="PKK91081.1"/>
    </source>
</evidence>
<dbReference type="PANTHER" id="PTHR30386:SF28">
    <property type="entry name" value="EXPORTED PROTEIN"/>
    <property type="match status" value="1"/>
</dbReference>
<dbReference type="AlphaFoldDB" id="A0A2N1PRW4"/>
<dbReference type="EMBL" id="PGXC01000003">
    <property type="protein sequence ID" value="PKK91081.1"/>
    <property type="molecule type" value="Genomic_DNA"/>
</dbReference>